<feature type="transmembrane region" description="Helical" evidence="2">
    <location>
        <begin position="108"/>
        <end position="128"/>
    </location>
</feature>
<keyword evidence="2" id="KW-0472">Membrane</keyword>
<accession>A0A835ZEP2</accession>
<reference evidence="3" key="1">
    <citation type="submission" date="2021-02" db="EMBL/GenBank/DDBJ databases">
        <title>First Annotated Genome of the Yellow-green Alga Tribonema minus.</title>
        <authorList>
            <person name="Mahan K.M."/>
        </authorList>
    </citation>
    <scope>NUCLEOTIDE SEQUENCE</scope>
    <source>
        <strain evidence="3">UTEX B ZZ1240</strain>
    </source>
</reference>
<comment type="caution">
    <text evidence="3">The sequence shown here is derived from an EMBL/GenBank/DDBJ whole genome shotgun (WGS) entry which is preliminary data.</text>
</comment>
<evidence type="ECO:0000313" key="4">
    <source>
        <dbReference type="Proteomes" id="UP000664859"/>
    </source>
</evidence>
<proteinExistence type="predicted"/>
<feature type="compositionally biased region" description="Gly residues" evidence="1">
    <location>
        <begin position="633"/>
        <end position="643"/>
    </location>
</feature>
<dbReference type="Pfam" id="PF03134">
    <property type="entry name" value="TB2_DP1_HVA22"/>
    <property type="match status" value="1"/>
</dbReference>
<feature type="transmembrane region" description="Helical" evidence="2">
    <location>
        <begin position="328"/>
        <end position="347"/>
    </location>
</feature>
<dbReference type="EMBL" id="JAFCMP010000028">
    <property type="protein sequence ID" value="KAG5190792.1"/>
    <property type="molecule type" value="Genomic_DNA"/>
</dbReference>
<evidence type="ECO:0000313" key="3">
    <source>
        <dbReference type="EMBL" id="KAG5190792.1"/>
    </source>
</evidence>
<dbReference type="InterPro" id="IPR004345">
    <property type="entry name" value="TB2_DP1_HVA22"/>
</dbReference>
<gene>
    <name evidence="3" type="ORF">JKP88DRAFT_266781</name>
</gene>
<name>A0A835ZEP2_9STRA</name>
<dbReference type="OrthoDB" id="10339170at2759"/>
<feature type="transmembrane region" description="Helical" evidence="2">
    <location>
        <begin position="499"/>
        <end position="522"/>
    </location>
</feature>
<feature type="transmembrane region" description="Helical" evidence="2">
    <location>
        <begin position="140"/>
        <end position="163"/>
    </location>
</feature>
<evidence type="ECO:0000256" key="2">
    <source>
        <dbReference type="SAM" id="Phobius"/>
    </source>
</evidence>
<organism evidence="3 4">
    <name type="scientific">Tribonema minus</name>
    <dbReference type="NCBI Taxonomy" id="303371"/>
    <lineage>
        <taxon>Eukaryota</taxon>
        <taxon>Sar</taxon>
        <taxon>Stramenopiles</taxon>
        <taxon>Ochrophyta</taxon>
        <taxon>PX clade</taxon>
        <taxon>Xanthophyceae</taxon>
        <taxon>Tribonematales</taxon>
        <taxon>Tribonemataceae</taxon>
        <taxon>Tribonema</taxon>
    </lineage>
</organism>
<dbReference type="Proteomes" id="UP000664859">
    <property type="component" value="Unassembled WGS sequence"/>
</dbReference>
<sequence>MADPFYNQAALDVPWYDQTYQGLPEHVEIYPTWLPEQHVDPWQETWQRCLREGTAFDQVRLLWTLGTRMWSNICQMRIDPLAAYTDAASEAASYTWKSLVGWLRLAHLILKPFIGIANAIGMEIWPFVRAAGVGLARWQVTRSLTFILLEAALIGAVVAMLLLRRYMIRNRLLPRAQSWIEAKRALVRQRHDSAKAAFQQLQRSVAKKSKLAAQMLPHMLYWAVAAAAALLLPAHMAALSLGPAWEFVTVGWPILTTIMLARGRKRSGASPSAALDEGVKGGARPSIRAGTPSGKGKRGAAAAAAAAAQVAKPKGEEEPGGRNVDEALMYWIVFALAQCCAYVLGLVPGVGRLVLSTGTGWGLQLRMWTMLAGIWLQLPGSAGGIHMAYALIEPLIHEYIRAVRPPGGADAVARSKNGLSFLVTLRILSQERASMIAENIADSWMLLPTPLLVFSPGFVVRGGCMYAGLLVPAINSAKALAHRNTLIDNSQGGARTRWLTYWAVFGMYWYFQIALASLLAWLPFANHAQLALLLWLQLPVFRGSYYVLAKIESALVAFSLGGTASPGAAARARGFFPASRTVSGTIAEPSAAAAPKATAAEAAGPDAKEALPVAAAAAAAYAPAEAKGDRGGGFEGVGRGSEPGWGEAPAQAMPSAPPRERGSVTASAQKRRSHGGRNFK</sequence>
<keyword evidence="4" id="KW-1185">Reference proteome</keyword>
<dbReference type="AlphaFoldDB" id="A0A835ZEP2"/>
<feature type="transmembrane region" description="Helical" evidence="2">
    <location>
        <begin position="219"/>
        <end position="238"/>
    </location>
</feature>
<feature type="transmembrane region" description="Helical" evidence="2">
    <location>
        <begin position="367"/>
        <end position="392"/>
    </location>
</feature>
<protein>
    <submittedName>
        <fullName evidence="3">Uncharacterized protein</fullName>
    </submittedName>
</protein>
<feature type="region of interest" description="Disordered" evidence="1">
    <location>
        <begin position="626"/>
        <end position="680"/>
    </location>
</feature>
<dbReference type="PANTHER" id="PTHR12300">
    <property type="entry name" value="HVA22-LIKE PROTEINS"/>
    <property type="match status" value="1"/>
</dbReference>
<keyword evidence="2" id="KW-1133">Transmembrane helix</keyword>
<keyword evidence="2" id="KW-0812">Transmembrane</keyword>
<evidence type="ECO:0000256" key="1">
    <source>
        <dbReference type="SAM" id="MobiDB-lite"/>
    </source>
</evidence>
<feature type="region of interest" description="Disordered" evidence="1">
    <location>
        <begin position="268"/>
        <end position="297"/>
    </location>
</feature>
<feature type="compositionally biased region" description="Basic residues" evidence="1">
    <location>
        <begin position="669"/>
        <end position="680"/>
    </location>
</feature>